<gene>
    <name evidence="2" type="ORF">DCO56_28850</name>
</gene>
<proteinExistence type="predicted"/>
<dbReference type="OrthoDB" id="707236at2"/>
<evidence type="ECO:0000313" key="3">
    <source>
        <dbReference type="Proteomes" id="UP000250831"/>
    </source>
</evidence>
<name>A0A363NJX9_9SPHI</name>
<evidence type="ECO:0000313" key="2">
    <source>
        <dbReference type="EMBL" id="PUV21075.1"/>
    </source>
</evidence>
<dbReference type="EMBL" id="QCXX01000014">
    <property type="protein sequence ID" value="PUV21075.1"/>
    <property type="molecule type" value="Genomic_DNA"/>
</dbReference>
<keyword evidence="1" id="KW-0472">Membrane</keyword>
<feature type="transmembrane region" description="Helical" evidence="1">
    <location>
        <begin position="44"/>
        <end position="66"/>
    </location>
</feature>
<reference evidence="2 3" key="1">
    <citation type="submission" date="2018-04" db="EMBL/GenBank/DDBJ databases">
        <title>Sphingobacterium sp. M46 Genome.</title>
        <authorList>
            <person name="Cheng J."/>
            <person name="Li Y."/>
        </authorList>
    </citation>
    <scope>NUCLEOTIDE SEQUENCE [LARGE SCALE GENOMIC DNA]</scope>
    <source>
        <strain evidence="2 3">M46</strain>
    </source>
</reference>
<protein>
    <submittedName>
        <fullName evidence="2">Uncharacterized protein</fullName>
    </submittedName>
</protein>
<feature type="transmembrane region" description="Helical" evidence="1">
    <location>
        <begin position="14"/>
        <end position="32"/>
    </location>
</feature>
<comment type="caution">
    <text evidence="2">The sequence shown here is derived from an EMBL/GenBank/DDBJ whole genome shotgun (WGS) entry which is preliminary data.</text>
</comment>
<sequence>MDTIKINFNIKRKILIIIMMLAFIIIGMWLLLNAEYLSTKWIIHNYLVIEIIGGLTIFIFGSMLVLSFKLMIRKTALIIEKEGFTDLSSVGGEAGFIKWDEVRDIQQIEINGTTVIKVLLIDPISFINRRRSLFSRLSLKRNYSTYRTPVIIPMFSLNIYVDDLEKILRDYWDQGKKM</sequence>
<dbReference type="InterPro" id="IPR048136">
    <property type="entry name" value="STM3941-like"/>
</dbReference>
<keyword evidence="3" id="KW-1185">Reference proteome</keyword>
<evidence type="ECO:0000256" key="1">
    <source>
        <dbReference type="SAM" id="Phobius"/>
    </source>
</evidence>
<dbReference type="RefSeq" id="WP_108637135.1">
    <property type="nucleotide sequence ID" value="NZ_QCXX01000014.1"/>
</dbReference>
<dbReference type="NCBIfam" id="NF041635">
    <property type="entry name" value="STM3941_fam"/>
    <property type="match status" value="1"/>
</dbReference>
<organism evidence="2 3">
    <name type="scientific">Sphingobacterium athyrii</name>
    <dbReference type="NCBI Taxonomy" id="2152717"/>
    <lineage>
        <taxon>Bacteria</taxon>
        <taxon>Pseudomonadati</taxon>
        <taxon>Bacteroidota</taxon>
        <taxon>Sphingobacteriia</taxon>
        <taxon>Sphingobacteriales</taxon>
        <taxon>Sphingobacteriaceae</taxon>
        <taxon>Sphingobacterium</taxon>
    </lineage>
</organism>
<accession>A0A363NJX9</accession>
<dbReference type="AlphaFoldDB" id="A0A363NJX9"/>
<keyword evidence="1" id="KW-1133">Transmembrane helix</keyword>
<dbReference type="Proteomes" id="UP000250831">
    <property type="component" value="Unassembled WGS sequence"/>
</dbReference>
<keyword evidence="1" id="KW-0812">Transmembrane</keyword>